<name>A0A5B6W3E0_9ROSI</name>
<dbReference type="GO" id="GO:0030276">
    <property type="term" value="F:clathrin binding"/>
    <property type="evidence" value="ECO:0007669"/>
    <property type="project" value="TreeGrafter"/>
</dbReference>
<protein>
    <submittedName>
        <fullName evidence="2">J domain-containing protein required for chloroplast accumulation response 1-like isoform X1</fullName>
    </submittedName>
</protein>
<feature type="region of interest" description="Disordered" evidence="1">
    <location>
        <begin position="1"/>
        <end position="88"/>
    </location>
</feature>
<feature type="region of interest" description="Disordered" evidence="1">
    <location>
        <begin position="171"/>
        <end position="192"/>
    </location>
</feature>
<evidence type="ECO:0000313" key="3">
    <source>
        <dbReference type="Proteomes" id="UP000325315"/>
    </source>
</evidence>
<feature type="compositionally biased region" description="Basic and acidic residues" evidence="1">
    <location>
        <begin position="33"/>
        <end position="46"/>
    </location>
</feature>
<dbReference type="GO" id="GO:0031982">
    <property type="term" value="C:vesicle"/>
    <property type="evidence" value="ECO:0007669"/>
    <property type="project" value="TreeGrafter"/>
</dbReference>
<dbReference type="Proteomes" id="UP000325315">
    <property type="component" value="Unassembled WGS sequence"/>
</dbReference>
<dbReference type="GO" id="GO:0072583">
    <property type="term" value="P:clathrin-dependent endocytosis"/>
    <property type="evidence" value="ECO:0007669"/>
    <property type="project" value="TreeGrafter"/>
</dbReference>
<dbReference type="GO" id="GO:0005737">
    <property type="term" value="C:cytoplasm"/>
    <property type="evidence" value="ECO:0007669"/>
    <property type="project" value="TreeGrafter"/>
</dbReference>
<evidence type="ECO:0000313" key="2">
    <source>
        <dbReference type="EMBL" id="KAA3476389.1"/>
    </source>
</evidence>
<dbReference type="AlphaFoldDB" id="A0A5B6W3E0"/>
<dbReference type="PANTHER" id="PTHR23172:SF64">
    <property type="entry name" value="J DOMAIN-CONTAINING PROTEIN REQUIRED FOR CHLOROPLAST ACCUMULATION RESPONSE 1"/>
    <property type="match status" value="1"/>
</dbReference>
<accession>A0A5B6W3E0</accession>
<dbReference type="OrthoDB" id="1717591at2759"/>
<feature type="compositionally biased region" description="Polar residues" evidence="1">
    <location>
        <begin position="178"/>
        <end position="192"/>
    </location>
</feature>
<dbReference type="FunFam" id="1.10.287.110:FF:000043">
    <property type="entry name" value="J-domain protein required for chloroplast accumulation response 1"/>
    <property type="match status" value="1"/>
</dbReference>
<reference evidence="3" key="1">
    <citation type="journal article" date="2019" name="Plant Biotechnol. J.">
        <title>Genome sequencing of the Australian wild diploid species Gossypium australe highlights disease resistance and delayed gland morphogenesis.</title>
        <authorList>
            <person name="Cai Y."/>
            <person name="Cai X."/>
            <person name="Wang Q."/>
            <person name="Wang P."/>
            <person name="Zhang Y."/>
            <person name="Cai C."/>
            <person name="Xu Y."/>
            <person name="Wang K."/>
            <person name="Zhou Z."/>
            <person name="Wang C."/>
            <person name="Geng S."/>
            <person name="Li B."/>
            <person name="Dong Q."/>
            <person name="Hou Y."/>
            <person name="Wang H."/>
            <person name="Ai P."/>
            <person name="Liu Z."/>
            <person name="Yi F."/>
            <person name="Sun M."/>
            <person name="An G."/>
            <person name="Cheng J."/>
            <person name="Zhang Y."/>
            <person name="Shi Q."/>
            <person name="Xie Y."/>
            <person name="Shi X."/>
            <person name="Chang Y."/>
            <person name="Huang F."/>
            <person name="Chen Y."/>
            <person name="Hong S."/>
            <person name="Mi L."/>
            <person name="Sun Q."/>
            <person name="Zhang L."/>
            <person name="Zhou B."/>
            <person name="Peng R."/>
            <person name="Zhang X."/>
            <person name="Liu F."/>
        </authorList>
    </citation>
    <scope>NUCLEOTIDE SEQUENCE [LARGE SCALE GENOMIC DNA]</scope>
    <source>
        <strain evidence="3">cv. PA1801</strain>
    </source>
</reference>
<evidence type="ECO:0000256" key="1">
    <source>
        <dbReference type="SAM" id="MobiDB-lite"/>
    </source>
</evidence>
<dbReference type="Gene3D" id="1.10.287.110">
    <property type="entry name" value="DnaJ domain"/>
    <property type="match status" value="1"/>
</dbReference>
<keyword evidence="3" id="KW-1185">Reference proteome</keyword>
<feature type="compositionally biased region" description="Polar residues" evidence="1">
    <location>
        <begin position="1"/>
        <end position="13"/>
    </location>
</feature>
<gene>
    <name evidence="2" type="ORF">EPI10_010373</name>
</gene>
<dbReference type="EMBL" id="SMMG02000004">
    <property type="protein sequence ID" value="KAA3476389.1"/>
    <property type="molecule type" value="Genomic_DNA"/>
</dbReference>
<dbReference type="SUPFAM" id="SSF46565">
    <property type="entry name" value="Chaperone J-domain"/>
    <property type="match status" value="1"/>
</dbReference>
<dbReference type="PANTHER" id="PTHR23172">
    <property type="entry name" value="AUXILIN/CYCLIN G-ASSOCIATED KINASE-RELATED"/>
    <property type="match status" value="1"/>
</dbReference>
<comment type="caution">
    <text evidence="2">The sequence shown here is derived from an EMBL/GenBank/DDBJ whole genome shotgun (WGS) entry which is preliminary data.</text>
</comment>
<dbReference type="InterPro" id="IPR036869">
    <property type="entry name" value="J_dom_sf"/>
</dbReference>
<feature type="compositionally biased region" description="Low complexity" evidence="1">
    <location>
        <begin position="47"/>
        <end position="67"/>
    </location>
</feature>
<proteinExistence type="predicted"/>
<sequence length="628" mass="70817">MQGFSQKEQNGVALSSDIDFNDVFGGPPRRRSSMHETRRRFSENRDSSSSSSSSFGSSDEISFSASSKNPWLSRSSEKPVFGGEEGMNQRRHSNADFFNDIFGGNNDWCLSSSPRKYEMKDPFAPPSMAEPFATSLPSRFSLLNKGIDLPTSGSPQNKVKASNSLSYYATKHDHETKSNSIEDSNGSKISNNGDKLQRCSSFNGWVTCDSRLDNEFVSGDRTSANAKSFRIDSRNGDGERVRSIKEEDRSLSRPQLKTLELLLHEDQQGNDEMNRYDGTKDISKKSSKKLYEILDVENINMEANITIVKGNDEMIKKFDDIPYDENIKKLNTTRTRSANSTNMEATTRVKGHLNRDEMTKKLHEILDDENIMKPNTTKRPSSNNIEAITTRAKGSPRNSWDNGKSKVRGKVKEFIKIFNQDASPNPENEPKHLQMNENEVKIHMPTVQEKKPSSQVPIADHMSKGEAQKNNNGSLIDHVSNGFNTVIEDPAKSSEDNFLIEDLTPEEKIFPDFDIDPEEIKAIDAKIQQWSNGKEGNIRSLLSTLQYVNHFEFRSFQILWPNSGWTPVPLMDIIEGPAVKRSYQKALLCLHPDKLQQKGAASDQKYIAQIVFDVLQDAWAHFNSMGSL</sequence>
<organism evidence="2 3">
    <name type="scientific">Gossypium australe</name>
    <dbReference type="NCBI Taxonomy" id="47621"/>
    <lineage>
        <taxon>Eukaryota</taxon>
        <taxon>Viridiplantae</taxon>
        <taxon>Streptophyta</taxon>
        <taxon>Embryophyta</taxon>
        <taxon>Tracheophyta</taxon>
        <taxon>Spermatophyta</taxon>
        <taxon>Magnoliopsida</taxon>
        <taxon>eudicotyledons</taxon>
        <taxon>Gunneridae</taxon>
        <taxon>Pentapetalae</taxon>
        <taxon>rosids</taxon>
        <taxon>malvids</taxon>
        <taxon>Malvales</taxon>
        <taxon>Malvaceae</taxon>
        <taxon>Malvoideae</taxon>
        <taxon>Gossypium</taxon>
    </lineage>
</organism>
<dbReference type="GO" id="GO:0072318">
    <property type="term" value="P:clathrin coat disassembly"/>
    <property type="evidence" value="ECO:0007669"/>
    <property type="project" value="TreeGrafter"/>
</dbReference>